<accession>A0A8J4CK46</accession>
<dbReference type="Proteomes" id="UP000747110">
    <property type="component" value="Unassembled WGS sequence"/>
</dbReference>
<name>A0A8J4CK46_9CHLO</name>
<feature type="non-terminal residue" evidence="1">
    <location>
        <position position="1"/>
    </location>
</feature>
<keyword evidence="2" id="KW-1185">Reference proteome</keyword>
<dbReference type="EMBL" id="BNCP01000028">
    <property type="protein sequence ID" value="GIL84000.1"/>
    <property type="molecule type" value="Genomic_DNA"/>
</dbReference>
<organism evidence="1 2">
    <name type="scientific">Volvox reticuliferus</name>
    <dbReference type="NCBI Taxonomy" id="1737510"/>
    <lineage>
        <taxon>Eukaryota</taxon>
        <taxon>Viridiplantae</taxon>
        <taxon>Chlorophyta</taxon>
        <taxon>core chlorophytes</taxon>
        <taxon>Chlorophyceae</taxon>
        <taxon>CS clade</taxon>
        <taxon>Chlamydomonadales</taxon>
        <taxon>Volvocaceae</taxon>
        <taxon>Volvox</taxon>
    </lineage>
</organism>
<evidence type="ECO:0000313" key="2">
    <source>
        <dbReference type="Proteomes" id="UP000747110"/>
    </source>
</evidence>
<evidence type="ECO:0000313" key="1">
    <source>
        <dbReference type="EMBL" id="GIL84000.1"/>
    </source>
</evidence>
<reference evidence="1" key="1">
    <citation type="journal article" date="2021" name="Proc. Natl. Acad. Sci. U.S.A.">
        <title>Three genomes in the algal genus Volvox reveal the fate of a haploid sex-determining region after a transition to homothallism.</title>
        <authorList>
            <person name="Yamamoto K."/>
            <person name="Hamaji T."/>
            <person name="Kawai-Toyooka H."/>
            <person name="Matsuzaki R."/>
            <person name="Takahashi F."/>
            <person name="Nishimura Y."/>
            <person name="Kawachi M."/>
            <person name="Noguchi H."/>
            <person name="Minakuchi Y."/>
            <person name="Umen J.G."/>
            <person name="Toyoda A."/>
            <person name="Nozaki H."/>
        </authorList>
    </citation>
    <scope>NUCLEOTIDE SEQUENCE</scope>
    <source>
        <strain evidence="1">NIES-3786</strain>
    </source>
</reference>
<feature type="non-terminal residue" evidence="1">
    <location>
        <position position="181"/>
    </location>
</feature>
<gene>
    <name evidence="1" type="ORF">Vretifemale_12721</name>
</gene>
<sequence>TIKIEPKPPSPLAAAPAAGEGVLEELAGLHPVDRSPLVAAAATASAAASAAALAGVAKQTRNVKSAEVETKLSERREAQSYDDAELNPQFLLTTCRPSNNEQLVPVPPGRDTAAITIAPSASITAVIARRSATTVATAASSVPTTPLEGSTAAASSSTAMPMARNAYLHRATTCTDSPSLA</sequence>
<comment type="caution">
    <text evidence="1">The sequence shown here is derived from an EMBL/GenBank/DDBJ whole genome shotgun (WGS) entry which is preliminary data.</text>
</comment>
<dbReference type="AlphaFoldDB" id="A0A8J4CK46"/>
<protein>
    <submittedName>
        <fullName evidence="1">Uncharacterized protein</fullName>
    </submittedName>
</protein>
<proteinExistence type="predicted"/>